<dbReference type="AlphaFoldDB" id="A0A919MHZ9"/>
<evidence type="ECO:0000259" key="3">
    <source>
        <dbReference type="Pfam" id="PF03816"/>
    </source>
</evidence>
<gene>
    <name evidence="4" type="ORF">Afe05nite_81930</name>
</gene>
<keyword evidence="2" id="KW-0812">Transmembrane</keyword>
<keyword evidence="5" id="KW-1185">Reference proteome</keyword>
<feature type="domain" description="Cell envelope-related transcriptional attenuator" evidence="3">
    <location>
        <begin position="86"/>
        <end position="273"/>
    </location>
</feature>
<dbReference type="PANTHER" id="PTHR33392">
    <property type="entry name" value="POLYISOPRENYL-TEICHOIC ACID--PEPTIDOGLYCAN TEICHOIC ACID TRANSFERASE TAGU"/>
    <property type="match status" value="1"/>
</dbReference>
<feature type="transmembrane region" description="Helical" evidence="2">
    <location>
        <begin position="16"/>
        <end position="39"/>
    </location>
</feature>
<reference evidence="4" key="1">
    <citation type="submission" date="2021-01" db="EMBL/GenBank/DDBJ databases">
        <title>Whole genome shotgun sequence of Actinoplanes ferrugineus NBRC 15555.</title>
        <authorList>
            <person name="Komaki H."/>
            <person name="Tamura T."/>
        </authorList>
    </citation>
    <scope>NUCLEOTIDE SEQUENCE</scope>
    <source>
        <strain evidence="4">NBRC 15555</strain>
    </source>
</reference>
<dbReference type="EMBL" id="BOMM01000082">
    <property type="protein sequence ID" value="GIE16353.1"/>
    <property type="molecule type" value="Genomic_DNA"/>
</dbReference>
<proteinExistence type="inferred from homology"/>
<dbReference type="InterPro" id="IPR004474">
    <property type="entry name" value="LytR_CpsA_psr"/>
</dbReference>
<name>A0A919MHZ9_9ACTN</name>
<dbReference type="RefSeq" id="WP_203822692.1">
    <property type="nucleotide sequence ID" value="NZ_BAAABP010000045.1"/>
</dbReference>
<dbReference type="Gene3D" id="3.40.630.190">
    <property type="entry name" value="LCP protein"/>
    <property type="match status" value="1"/>
</dbReference>
<keyword evidence="2" id="KW-1133">Transmembrane helix</keyword>
<evidence type="ECO:0000256" key="2">
    <source>
        <dbReference type="SAM" id="Phobius"/>
    </source>
</evidence>
<evidence type="ECO:0000256" key="1">
    <source>
        <dbReference type="ARBA" id="ARBA00006068"/>
    </source>
</evidence>
<keyword evidence="2" id="KW-0472">Membrane</keyword>
<dbReference type="Proteomes" id="UP000598174">
    <property type="component" value="Unassembled WGS sequence"/>
</dbReference>
<sequence>MTATAPLPRHRRRRTVLLRWAVVLTAVLAALVGAGWIFAVHVLGSVKQTDLLGADAATRHADITGPVNVLLVGTDQRADQPVDAARSDSIIALHVTADHRTAYLISIPRDTLVHLPADPATGFAGGTNKINAAFQYGSQRGGGISGGVKLLAETIRTAYGIRFDAASVVDFAGFQQVVDALGGVNMCIDERTTSIHAGLTAAGKPAQPFTEDSAGRLHPVRGVTPVVYEPGCRHLSGAQALDYVRQRNLLARGDGDYGRQRHQQQFLEAVLAQTGSAGTLADPVKLDRVLTTVGHSMTVDTGGVSLPDWIFDMRGLNGGSVQTIRTNDGKFDSVNVPGLGSCQLLTAASRQLLHDVTTDSVGTFLAAHPDWRGGGATGGSSL</sequence>
<evidence type="ECO:0000313" key="5">
    <source>
        <dbReference type="Proteomes" id="UP000598174"/>
    </source>
</evidence>
<dbReference type="InterPro" id="IPR050922">
    <property type="entry name" value="LytR/CpsA/Psr_CW_biosynth"/>
</dbReference>
<protein>
    <submittedName>
        <fullName evidence="4">Transcriptional regulator</fullName>
    </submittedName>
</protein>
<dbReference type="Pfam" id="PF03816">
    <property type="entry name" value="LytR_cpsA_psr"/>
    <property type="match status" value="1"/>
</dbReference>
<comment type="similarity">
    <text evidence="1">Belongs to the LytR/CpsA/Psr (LCP) family.</text>
</comment>
<accession>A0A919MHZ9</accession>
<evidence type="ECO:0000313" key="4">
    <source>
        <dbReference type="EMBL" id="GIE16353.1"/>
    </source>
</evidence>
<comment type="caution">
    <text evidence="4">The sequence shown here is derived from an EMBL/GenBank/DDBJ whole genome shotgun (WGS) entry which is preliminary data.</text>
</comment>
<organism evidence="4 5">
    <name type="scientific">Paractinoplanes ferrugineus</name>
    <dbReference type="NCBI Taxonomy" id="113564"/>
    <lineage>
        <taxon>Bacteria</taxon>
        <taxon>Bacillati</taxon>
        <taxon>Actinomycetota</taxon>
        <taxon>Actinomycetes</taxon>
        <taxon>Micromonosporales</taxon>
        <taxon>Micromonosporaceae</taxon>
        <taxon>Paractinoplanes</taxon>
    </lineage>
</organism>
<dbReference type="PANTHER" id="PTHR33392:SF6">
    <property type="entry name" value="POLYISOPRENYL-TEICHOIC ACID--PEPTIDOGLYCAN TEICHOIC ACID TRANSFERASE TAGU"/>
    <property type="match status" value="1"/>
</dbReference>